<dbReference type="PANTHER" id="PTHR47481">
    <property type="match status" value="1"/>
</dbReference>
<feature type="compositionally biased region" description="Polar residues" evidence="2">
    <location>
        <begin position="238"/>
        <end position="251"/>
    </location>
</feature>
<reference evidence="4" key="1">
    <citation type="journal article" date="2014" name="Nat. Commun.">
        <title>The emerging biofuel crop Camelina sativa retains a highly undifferentiated hexaploid genome structure.</title>
        <authorList>
            <person name="Kagale S."/>
            <person name="Koh C."/>
            <person name="Nixon J."/>
            <person name="Bollina V."/>
            <person name="Clarke W.E."/>
            <person name="Tuteja R."/>
            <person name="Spillane C."/>
            <person name="Robinson S.J."/>
            <person name="Links M.G."/>
            <person name="Clarke C."/>
            <person name="Higgins E.E."/>
            <person name="Huebert T."/>
            <person name="Sharpe A.G."/>
            <person name="Parkin I.A."/>
        </authorList>
    </citation>
    <scope>NUCLEOTIDE SEQUENCE [LARGE SCALE GENOMIC DNA]</scope>
    <source>
        <strain evidence="4">cv. DH55</strain>
    </source>
</reference>
<organism evidence="4 5">
    <name type="scientific">Camelina sativa</name>
    <name type="common">False flax</name>
    <name type="synonym">Myagrum sativum</name>
    <dbReference type="NCBI Taxonomy" id="90675"/>
    <lineage>
        <taxon>Eukaryota</taxon>
        <taxon>Viridiplantae</taxon>
        <taxon>Streptophyta</taxon>
        <taxon>Embryophyta</taxon>
        <taxon>Tracheophyta</taxon>
        <taxon>Spermatophyta</taxon>
        <taxon>Magnoliopsida</taxon>
        <taxon>eudicotyledons</taxon>
        <taxon>Gunneridae</taxon>
        <taxon>Pentapetalae</taxon>
        <taxon>rosids</taxon>
        <taxon>malvids</taxon>
        <taxon>Brassicales</taxon>
        <taxon>Brassicaceae</taxon>
        <taxon>Camelineae</taxon>
        <taxon>Camelina</taxon>
    </lineage>
</organism>
<dbReference type="Proteomes" id="UP000694864">
    <property type="component" value="Chromosome 17"/>
</dbReference>
<dbReference type="Pfam" id="PF22936">
    <property type="entry name" value="Pol_BBD"/>
    <property type="match status" value="1"/>
</dbReference>
<evidence type="ECO:0000259" key="3">
    <source>
        <dbReference type="PROSITE" id="PS50158"/>
    </source>
</evidence>
<dbReference type="InterPro" id="IPR001878">
    <property type="entry name" value="Znf_CCHC"/>
</dbReference>
<evidence type="ECO:0000256" key="2">
    <source>
        <dbReference type="SAM" id="MobiDB-lite"/>
    </source>
</evidence>
<evidence type="ECO:0000313" key="5">
    <source>
        <dbReference type="RefSeq" id="XP_010480966.1"/>
    </source>
</evidence>
<feature type="region of interest" description="Disordered" evidence="2">
    <location>
        <begin position="238"/>
        <end position="261"/>
    </location>
</feature>
<keyword evidence="1" id="KW-0863">Zinc-finger</keyword>
<dbReference type="PROSITE" id="PS50158">
    <property type="entry name" value="ZF_CCHC"/>
    <property type="match status" value="1"/>
</dbReference>
<accession>A0ABM0X5D2</accession>
<dbReference type="PANTHER" id="PTHR47481:SF22">
    <property type="entry name" value="RETROTRANSPOSON GAG DOMAIN-CONTAINING PROTEIN"/>
    <property type="match status" value="1"/>
</dbReference>
<reference evidence="5" key="2">
    <citation type="submission" date="2025-08" db="UniProtKB">
        <authorList>
            <consortium name="RefSeq"/>
        </authorList>
    </citation>
    <scope>IDENTIFICATION</scope>
    <source>
        <tissue evidence="5">Leaf</tissue>
    </source>
</reference>
<sequence>MAKEASSGSAKSAPIFNPSSPKSSLISLNMSNITKLTPTNFITWRLQVRALLEAHELHWFIADDPYIPEETVKPSDGPAVPNPEFAAWQRQDKMLYSSLPCSLSLAVQPIVARATTSREVWEILHRTYGKPSRGHIKQLKQEIKHLTKDNKSINEYMRIIVDRTDQLALLGAAMEHEDLLDVIISGLDDDYRAILEMVNGRDVPISIDELHEKLINRENTLHSEEVVPNSAPVTTHNAQFRSQQGHGSFSGNRGGYYNSHGGYSPSRGGFRPPRPYLGKCQICGVQGHDAKQCPEYQQGISTSHHQQYSPHQASPYHGLLPWPASAPHLPLSSPQWSNQAHHTTATSPDLYPWLLDSGASHHIASDLSSLSLHSPYTGGESVTVGNGAALPITHTGSTILPSTSLSLYLNNVLCVPSIHKNLISVNKLCKANNVMVQLCPFDFQVKDLKTGIILLSGKANEGVYEWPLKHTPPIYVF</sequence>
<feature type="domain" description="CCHC-type" evidence="3">
    <location>
        <begin position="279"/>
        <end position="295"/>
    </location>
</feature>
<gene>
    <name evidence="5" type="primary">LOC104759777</name>
</gene>
<dbReference type="GeneID" id="104759777"/>
<proteinExistence type="predicted"/>
<dbReference type="InterPro" id="IPR054722">
    <property type="entry name" value="PolX-like_BBD"/>
</dbReference>
<dbReference type="RefSeq" id="XP_010480966.1">
    <property type="nucleotide sequence ID" value="XM_010482664.1"/>
</dbReference>
<keyword evidence="1" id="KW-0862">Zinc</keyword>
<keyword evidence="4" id="KW-1185">Reference proteome</keyword>
<keyword evidence="1" id="KW-0479">Metal-binding</keyword>
<protein>
    <submittedName>
        <fullName evidence="5">Uncharacterized protein LOC104759777</fullName>
    </submittedName>
</protein>
<name>A0ABM0X5D2_CAMSA</name>
<dbReference type="Pfam" id="PF14223">
    <property type="entry name" value="Retrotran_gag_2"/>
    <property type="match status" value="1"/>
</dbReference>
<evidence type="ECO:0000256" key="1">
    <source>
        <dbReference type="PROSITE-ProRule" id="PRU00047"/>
    </source>
</evidence>
<evidence type="ECO:0000313" key="4">
    <source>
        <dbReference type="Proteomes" id="UP000694864"/>
    </source>
</evidence>